<sequence>MADLLESTQTIYFKLIILQTDLVKLQDFIDLKIRTPPTKSSISQAAQLVKAECTVPPATCNPFEAVLYLNTYNYCHRALHVIVGHLITLDDEADAAEEEYRELNSEGRFWITDNTSALTVALVRDIDNLTWYVKKSRTEL</sequence>
<dbReference type="EMBL" id="JBBBZM010000093">
    <property type="protein sequence ID" value="KAL0634484.1"/>
    <property type="molecule type" value="Genomic_DNA"/>
</dbReference>
<comment type="caution">
    <text evidence="1">The sequence shown here is derived from an EMBL/GenBank/DDBJ whole genome shotgun (WGS) entry which is preliminary data.</text>
</comment>
<name>A0ABR3GEY9_9PEZI</name>
<organism evidence="1 2">
    <name type="scientific">Discina gigas</name>
    <dbReference type="NCBI Taxonomy" id="1032678"/>
    <lineage>
        <taxon>Eukaryota</taxon>
        <taxon>Fungi</taxon>
        <taxon>Dikarya</taxon>
        <taxon>Ascomycota</taxon>
        <taxon>Pezizomycotina</taxon>
        <taxon>Pezizomycetes</taxon>
        <taxon>Pezizales</taxon>
        <taxon>Discinaceae</taxon>
        <taxon>Discina</taxon>
    </lineage>
</organism>
<evidence type="ECO:0000313" key="1">
    <source>
        <dbReference type="EMBL" id="KAL0634484.1"/>
    </source>
</evidence>
<gene>
    <name evidence="1" type="ORF">Q9L58_006573</name>
</gene>
<dbReference type="Proteomes" id="UP001447188">
    <property type="component" value="Unassembled WGS sequence"/>
</dbReference>
<protein>
    <submittedName>
        <fullName evidence="1">Uncharacterized protein</fullName>
    </submittedName>
</protein>
<evidence type="ECO:0000313" key="2">
    <source>
        <dbReference type="Proteomes" id="UP001447188"/>
    </source>
</evidence>
<accession>A0ABR3GEY9</accession>
<proteinExistence type="predicted"/>
<reference evidence="1 2" key="1">
    <citation type="submission" date="2024-02" db="EMBL/GenBank/DDBJ databases">
        <title>Discinaceae phylogenomics.</title>
        <authorList>
            <person name="Dirks A.C."/>
            <person name="James T.Y."/>
        </authorList>
    </citation>
    <scope>NUCLEOTIDE SEQUENCE [LARGE SCALE GENOMIC DNA]</scope>
    <source>
        <strain evidence="1 2">ACD0624</strain>
    </source>
</reference>
<keyword evidence="2" id="KW-1185">Reference proteome</keyword>